<dbReference type="EMBL" id="JAAABJ010000519">
    <property type="protein sequence ID" value="NAW51320.1"/>
    <property type="molecule type" value="Genomic_DNA"/>
</dbReference>
<gene>
    <name evidence="2" type="ORF">GNY06_07985</name>
</gene>
<evidence type="ECO:0000313" key="3">
    <source>
        <dbReference type="Proteomes" id="UP000553459"/>
    </source>
</evidence>
<proteinExistence type="predicted"/>
<comment type="caution">
    <text evidence="2">The sequence shown here is derived from an EMBL/GenBank/DDBJ whole genome shotgun (WGS) entry which is preliminary data.</text>
</comment>
<organism evidence="2 3">
    <name type="scientific">Elizabethkingia argenteiflava</name>
    <dbReference type="NCBI Taxonomy" id="2681556"/>
    <lineage>
        <taxon>Bacteria</taxon>
        <taxon>Pseudomonadati</taxon>
        <taxon>Bacteroidota</taxon>
        <taxon>Flavobacteriia</taxon>
        <taxon>Flavobacteriales</taxon>
        <taxon>Weeksellaceae</taxon>
        <taxon>Elizabethkingia</taxon>
    </lineage>
</organism>
<feature type="transmembrane region" description="Helical" evidence="1">
    <location>
        <begin position="7"/>
        <end position="25"/>
    </location>
</feature>
<protein>
    <submittedName>
        <fullName evidence="2">Uncharacterized protein</fullName>
    </submittedName>
</protein>
<sequence>MAVYTRFFRWLIATGGIVFFSWWFFKISFPKFSERSLSVQIINNMPHPLDIYAIKISNDPEARESVSHVGVIRPAHYRIEYFKVKNMDEYWLMGFIGKRQLVYFSQNMIFNKNEDQLIEIRNYINQSHRLSDMGVKAVSAYVDDTVTDAIWVTLDLLLLFLNIALLLRKKPLAVEY</sequence>
<reference evidence="2 3" key="1">
    <citation type="submission" date="2019-11" db="EMBL/GenBank/DDBJ databases">
        <title>Characterization of Elizabethkingia argenteiflava sp. nov., isolated from inner surface of Soybean Pods.</title>
        <authorList>
            <person name="Mo S."/>
        </authorList>
    </citation>
    <scope>NUCLEOTIDE SEQUENCE [LARGE SCALE GENOMIC DNA]</scope>
    <source>
        <strain evidence="2 3">YB22</strain>
    </source>
</reference>
<dbReference type="AlphaFoldDB" id="A0A845PZ08"/>
<keyword evidence="1" id="KW-0472">Membrane</keyword>
<name>A0A845PZ08_9FLAO</name>
<dbReference type="Proteomes" id="UP000553459">
    <property type="component" value="Unassembled WGS sequence"/>
</dbReference>
<keyword evidence="1" id="KW-1133">Transmembrane helix</keyword>
<feature type="transmembrane region" description="Helical" evidence="1">
    <location>
        <begin position="149"/>
        <end position="167"/>
    </location>
</feature>
<evidence type="ECO:0000313" key="2">
    <source>
        <dbReference type="EMBL" id="NAW51320.1"/>
    </source>
</evidence>
<keyword evidence="3" id="KW-1185">Reference proteome</keyword>
<evidence type="ECO:0000256" key="1">
    <source>
        <dbReference type="SAM" id="Phobius"/>
    </source>
</evidence>
<accession>A0A845PZ08</accession>
<keyword evidence="1" id="KW-0812">Transmembrane</keyword>